<dbReference type="OrthoDB" id="3058914at2759"/>
<dbReference type="EMBL" id="ML178823">
    <property type="protein sequence ID" value="TFL02281.1"/>
    <property type="molecule type" value="Genomic_DNA"/>
</dbReference>
<keyword evidence="2" id="KW-1185">Reference proteome</keyword>
<organism evidence="1 2">
    <name type="scientific">Pterulicium gracile</name>
    <dbReference type="NCBI Taxonomy" id="1884261"/>
    <lineage>
        <taxon>Eukaryota</taxon>
        <taxon>Fungi</taxon>
        <taxon>Dikarya</taxon>
        <taxon>Basidiomycota</taxon>
        <taxon>Agaricomycotina</taxon>
        <taxon>Agaricomycetes</taxon>
        <taxon>Agaricomycetidae</taxon>
        <taxon>Agaricales</taxon>
        <taxon>Pleurotineae</taxon>
        <taxon>Pterulaceae</taxon>
        <taxon>Pterulicium</taxon>
    </lineage>
</organism>
<proteinExistence type="predicted"/>
<dbReference type="AlphaFoldDB" id="A0A5C3QP18"/>
<protein>
    <submittedName>
        <fullName evidence="1">Uncharacterized protein</fullName>
    </submittedName>
</protein>
<sequence length="489" mass="54656">MRSFSVLVVRRTASIASSGDTAAKRKRGQVWAPVLWNGVLKTDVICLEIEPFEIGPQFVAAQQTRGGTLREDGFSSDVAWGSWTVSKRPRGFNWWFLVVVVNRVAVRPPGGFLKYHDQDLVWDALNDCKEWAMLAKDSSDLPLSATQALDCLVQLRELQIALRYDAFGGLALLAENDPGGSNAAERLQEEKYRRSQIASATLHAAGALVQEYLYASTANADPAYDPADLAAAVTSCLPEITSISDWKSTRARADRVAILARPTWRFIQRCVSSRVEVVKIDHLPLNDKQYIKKTFAAELSRLTDLRCLAVRDGPEWNSLPELKQEFWNATPLSSSSEVLGRDLSLAASFPNCPKVLTALLAFFDVHGPNLRQLRIIFCDEVSQVLDKLPHLEHLILATDVQTLKSGMFNVQQDHIHLQRIFVALEELRIEECQWPTNERELKKEKNIWVPLSDKLLAQSVRLTDGNGAHWVPRLTAAAPQKARRKGSGK</sequence>
<gene>
    <name evidence="1" type="ORF">BDV98DRAFT_655858</name>
</gene>
<accession>A0A5C3QP18</accession>
<evidence type="ECO:0000313" key="1">
    <source>
        <dbReference type="EMBL" id="TFL02281.1"/>
    </source>
</evidence>
<reference evidence="1 2" key="1">
    <citation type="journal article" date="2019" name="Nat. Ecol. Evol.">
        <title>Megaphylogeny resolves global patterns of mushroom evolution.</title>
        <authorList>
            <person name="Varga T."/>
            <person name="Krizsan K."/>
            <person name="Foldi C."/>
            <person name="Dima B."/>
            <person name="Sanchez-Garcia M."/>
            <person name="Sanchez-Ramirez S."/>
            <person name="Szollosi G.J."/>
            <person name="Szarkandi J.G."/>
            <person name="Papp V."/>
            <person name="Albert L."/>
            <person name="Andreopoulos W."/>
            <person name="Angelini C."/>
            <person name="Antonin V."/>
            <person name="Barry K.W."/>
            <person name="Bougher N.L."/>
            <person name="Buchanan P."/>
            <person name="Buyck B."/>
            <person name="Bense V."/>
            <person name="Catcheside P."/>
            <person name="Chovatia M."/>
            <person name="Cooper J."/>
            <person name="Damon W."/>
            <person name="Desjardin D."/>
            <person name="Finy P."/>
            <person name="Geml J."/>
            <person name="Haridas S."/>
            <person name="Hughes K."/>
            <person name="Justo A."/>
            <person name="Karasinski D."/>
            <person name="Kautmanova I."/>
            <person name="Kiss B."/>
            <person name="Kocsube S."/>
            <person name="Kotiranta H."/>
            <person name="LaButti K.M."/>
            <person name="Lechner B.E."/>
            <person name="Liimatainen K."/>
            <person name="Lipzen A."/>
            <person name="Lukacs Z."/>
            <person name="Mihaltcheva S."/>
            <person name="Morgado L.N."/>
            <person name="Niskanen T."/>
            <person name="Noordeloos M.E."/>
            <person name="Ohm R.A."/>
            <person name="Ortiz-Santana B."/>
            <person name="Ovrebo C."/>
            <person name="Racz N."/>
            <person name="Riley R."/>
            <person name="Savchenko A."/>
            <person name="Shiryaev A."/>
            <person name="Soop K."/>
            <person name="Spirin V."/>
            <person name="Szebenyi C."/>
            <person name="Tomsovsky M."/>
            <person name="Tulloss R.E."/>
            <person name="Uehling J."/>
            <person name="Grigoriev I.V."/>
            <person name="Vagvolgyi C."/>
            <person name="Papp T."/>
            <person name="Martin F.M."/>
            <person name="Miettinen O."/>
            <person name="Hibbett D.S."/>
            <person name="Nagy L.G."/>
        </authorList>
    </citation>
    <scope>NUCLEOTIDE SEQUENCE [LARGE SCALE GENOMIC DNA]</scope>
    <source>
        <strain evidence="1 2">CBS 309.79</strain>
    </source>
</reference>
<evidence type="ECO:0000313" key="2">
    <source>
        <dbReference type="Proteomes" id="UP000305067"/>
    </source>
</evidence>
<dbReference type="Proteomes" id="UP000305067">
    <property type="component" value="Unassembled WGS sequence"/>
</dbReference>
<name>A0A5C3QP18_9AGAR</name>